<organism evidence="1 2">
    <name type="scientific">Gymnopilus dilepis</name>
    <dbReference type="NCBI Taxonomy" id="231916"/>
    <lineage>
        <taxon>Eukaryota</taxon>
        <taxon>Fungi</taxon>
        <taxon>Dikarya</taxon>
        <taxon>Basidiomycota</taxon>
        <taxon>Agaricomycotina</taxon>
        <taxon>Agaricomycetes</taxon>
        <taxon>Agaricomycetidae</taxon>
        <taxon>Agaricales</taxon>
        <taxon>Agaricineae</taxon>
        <taxon>Hymenogastraceae</taxon>
        <taxon>Gymnopilus</taxon>
    </lineage>
</organism>
<sequence>MTTTKGLVFSLTLNQPAAHGQHPVAPCILLNVPAAHLAQFTDPAAEYQPGEQACGLARELLGHWWPAGHDVQDELPGVEEYDPEGHGVSLVAPAVGT</sequence>
<evidence type="ECO:0000313" key="2">
    <source>
        <dbReference type="Proteomes" id="UP000284706"/>
    </source>
</evidence>
<proteinExistence type="predicted"/>
<gene>
    <name evidence="1" type="ORF">CVT26_013745</name>
</gene>
<protein>
    <submittedName>
        <fullName evidence="1">Uncharacterized protein</fullName>
    </submittedName>
</protein>
<reference evidence="1 2" key="1">
    <citation type="journal article" date="2018" name="Evol. Lett.">
        <title>Horizontal gene cluster transfer increased hallucinogenic mushroom diversity.</title>
        <authorList>
            <person name="Reynolds H.T."/>
            <person name="Vijayakumar V."/>
            <person name="Gluck-Thaler E."/>
            <person name="Korotkin H.B."/>
            <person name="Matheny P.B."/>
            <person name="Slot J.C."/>
        </authorList>
    </citation>
    <scope>NUCLEOTIDE SEQUENCE [LARGE SCALE GENOMIC DNA]</scope>
    <source>
        <strain evidence="1 2">SRW20</strain>
    </source>
</reference>
<keyword evidence="2" id="KW-1185">Reference proteome</keyword>
<dbReference type="Proteomes" id="UP000284706">
    <property type="component" value="Unassembled WGS sequence"/>
</dbReference>
<accession>A0A409YWR5</accession>
<dbReference type="AlphaFoldDB" id="A0A409YWR5"/>
<dbReference type="InParanoid" id="A0A409YWR5"/>
<dbReference type="EMBL" id="NHYE01000131">
    <property type="protein sequence ID" value="PPR07429.1"/>
    <property type="molecule type" value="Genomic_DNA"/>
</dbReference>
<evidence type="ECO:0000313" key="1">
    <source>
        <dbReference type="EMBL" id="PPR07429.1"/>
    </source>
</evidence>
<name>A0A409YWR5_9AGAR</name>
<comment type="caution">
    <text evidence="1">The sequence shown here is derived from an EMBL/GenBank/DDBJ whole genome shotgun (WGS) entry which is preliminary data.</text>
</comment>